<sequence length="265" mass="28097">MTNAVVTGSTKGIGFALARELLRRGHSVAVSGRSREAVDEAVGKLQPEANARARVVGRPTDVSDAAQVQALWDQAAAELGGVDLWVNNAGVAYTMRTIVETTPDEVAVMVSTNMLGTINGAQVAVRGMSTTGGGRVFNVLGGGSDGSIRPGMGVYSATKRGLDLFTRALVKEVAGTSVHVGQVRPGILITDGWLREAATHPESVQSQRKMVNILSDHVDDVAPYLVERMLATRKNGEEIAWLTTGRMLRKFAGGGREDKLARYGL</sequence>
<dbReference type="Gene3D" id="3.40.50.720">
    <property type="entry name" value="NAD(P)-binding Rossmann-like Domain"/>
    <property type="match status" value="1"/>
</dbReference>
<gene>
    <name evidence="2" type="ORF">FHU40_003469</name>
</gene>
<dbReference type="InterPro" id="IPR002347">
    <property type="entry name" value="SDR_fam"/>
</dbReference>
<dbReference type="GO" id="GO:0010304">
    <property type="term" value="P:PSII associated light-harvesting complex II catabolic process"/>
    <property type="evidence" value="ECO:0007669"/>
    <property type="project" value="TreeGrafter"/>
</dbReference>
<proteinExistence type="inferred from homology"/>
<accession>A0A7W4Z395</accession>
<comment type="caution">
    <text evidence="2">The sequence shown here is derived from an EMBL/GenBank/DDBJ whole genome shotgun (WGS) entry which is preliminary data.</text>
</comment>
<dbReference type="RefSeq" id="WP_183593443.1">
    <property type="nucleotide sequence ID" value="NZ_JACHWR010000002.1"/>
</dbReference>
<dbReference type="PANTHER" id="PTHR24314">
    <property type="entry name" value="NON-SPECIFIC LIPID TRANSFER PROTEIN-RELATED"/>
    <property type="match status" value="1"/>
</dbReference>
<evidence type="ECO:0000313" key="2">
    <source>
        <dbReference type="EMBL" id="MBB3043651.1"/>
    </source>
</evidence>
<name>A0A7W4Z395_9ACTN</name>
<keyword evidence="3" id="KW-1185">Reference proteome</keyword>
<dbReference type="GO" id="GO:0034256">
    <property type="term" value="F:chlorophyll(ide) b reductase activity"/>
    <property type="evidence" value="ECO:0007669"/>
    <property type="project" value="TreeGrafter"/>
</dbReference>
<comment type="similarity">
    <text evidence="1">Belongs to the short-chain dehydrogenases/reductases (SDR) family.</text>
</comment>
<organism evidence="2 3">
    <name type="scientific">Nocardioides soli</name>
    <dbReference type="NCBI Taxonomy" id="1036020"/>
    <lineage>
        <taxon>Bacteria</taxon>
        <taxon>Bacillati</taxon>
        <taxon>Actinomycetota</taxon>
        <taxon>Actinomycetes</taxon>
        <taxon>Propionibacteriales</taxon>
        <taxon>Nocardioidaceae</taxon>
        <taxon>Nocardioides</taxon>
    </lineage>
</organism>
<evidence type="ECO:0000313" key="3">
    <source>
        <dbReference type="Proteomes" id="UP000589626"/>
    </source>
</evidence>
<dbReference type="InterPro" id="IPR052625">
    <property type="entry name" value="Chl_b_Red"/>
</dbReference>
<dbReference type="Pfam" id="PF00106">
    <property type="entry name" value="adh_short"/>
    <property type="match status" value="1"/>
</dbReference>
<dbReference type="Proteomes" id="UP000589626">
    <property type="component" value="Unassembled WGS sequence"/>
</dbReference>
<dbReference type="AlphaFoldDB" id="A0A7W4Z395"/>
<dbReference type="CDD" id="cd05233">
    <property type="entry name" value="SDR_c"/>
    <property type="match status" value="1"/>
</dbReference>
<dbReference type="PRINTS" id="PR00081">
    <property type="entry name" value="GDHRDH"/>
</dbReference>
<dbReference type="PRINTS" id="PR00080">
    <property type="entry name" value="SDRFAMILY"/>
</dbReference>
<protein>
    <submittedName>
        <fullName evidence="2">NAD(P)-dependent dehydrogenase (Short-subunit alcohol dehydrogenase family)</fullName>
    </submittedName>
</protein>
<dbReference type="InterPro" id="IPR036291">
    <property type="entry name" value="NAD(P)-bd_dom_sf"/>
</dbReference>
<dbReference type="EMBL" id="JACHWR010000002">
    <property type="protein sequence ID" value="MBB3043651.1"/>
    <property type="molecule type" value="Genomic_DNA"/>
</dbReference>
<dbReference type="GO" id="GO:0015996">
    <property type="term" value="P:chlorophyll catabolic process"/>
    <property type="evidence" value="ECO:0007669"/>
    <property type="project" value="TreeGrafter"/>
</dbReference>
<dbReference type="PANTHER" id="PTHR24314:SF21">
    <property type="entry name" value="CHLOROPHYLL(IDE) B REDUCTASE NYC1, CHLOROPLASTIC-RELATED"/>
    <property type="match status" value="1"/>
</dbReference>
<dbReference type="SUPFAM" id="SSF51735">
    <property type="entry name" value="NAD(P)-binding Rossmann-fold domains"/>
    <property type="match status" value="1"/>
</dbReference>
<reference evidence="2 3" key="1">
    <citation type="submission" date="2020-08" db="EMBL/GenBank/DDBJ databases">
        <title>Sequencing the genomes of 1000 actinobacteria strains.</title>
        <authorList>
            <person name="Klenk H.-P."/>
        </authorList>
    </citation>
    <scope>NUCLEOTIDE SEQUENCE [LARGE SCALE GENOMIC DNA]</scope>
    <source>
        <strain evidence="2 3">DSM 105498</strain>
    </source>
</reference>
<evidence type="ECO:0000256" key="1">
    <source>
        <dbReference type="RuleBase" id="RU000363"/>
    </source>
</evidence>